<dbReference type="SUPFAM" id="SSF52540">
    <property type="entry name" value="P-loop containing nucleoside triphosphate hydrolases"/>
    <property type="match status" value="1"/>
</dbReference>
<organism evidence="1 2">
    <name type="scientific">Leptotrombidium deliense</name>
    <dbReference type="NCBI Taxonomy" id="299467"/>
    <lineage>
        <taxon>Eukaryota</taxon>
        <taxon>Metazoa</taxon>
        <taxon>Ecdysozoa</taxon>
        <taxon>Arthropoda</taxon>
        <taxon>Chelicerata</taxon>
        <taxon>Arachnida</taxon>
        <taxon>Acari</taxon>
        <taxon>Acariformes</taxon>
        <taxon>Trombidiformes</taxon>
        <taxon>Prostigmata</taxon>
        <taxon>Anystina</taxon>
        <taxon>Parasitengona</taxon>
        <taxon>Trombiculoidea</taxon>
        <taxon>Trombiculidae</taxon>
        <taxon>Leptotrombidium</taxon>
    </lineage>
</organism>
<proteinExistence type="predicted"/>
<dbReference type="AlphaFoldDB" id="A0A443SG28"/>
<protein>
    <submittedName>
        <fullName evidence="1">Uncharacterized protein</fullName>
    </submittedName>
</protein>
<keyword evidence="2" id="KW-1185">Reference proteome</keyword>
<sequence length="296" mass="34216">MEHCQFRHPFTCIIAGPTRSGKTEFVKKLIKNKDRLIDKPIGKILWCYGIKTASIPFRLRNTQIQFFNGLPSELEMDKINPDLIIVDDLMTELNNSVQLLNMFTKEAHHKNRSIICLLQNFFHKGGILRSLSLNAHYLILMKNPRDQSQIYPLARQLCPKNPKRFIEVYENATAEPYSYIRIDVTPQTPDYLRYQTRIKKAKVRKAVLDDKCNDCLYNAIHEITFNAVRNKIPLNSNKIRQLRKSKNLILRTSKKVKGKKLRKQLVSQSGGYLHILIPTVAAIIGSLVKDGVFRKS</sequence>
<accession>A0A443SG28</accession>
<comment type="caution">
    <text evidence="1">The sequence shown here is derived from an EMBL/GenBank/DDBJ whole genome shotgun (WGS) entry which is preliminary data.</text>
</comment>
<dbReference type="VEuPathDB" id="VectorBase:LDEU005570"/>
<gene>
    <name evidence="1" type="ORF">B4U80_02434</name>
</gene>
<evidence type="ECO:0000313" key="2">
    <source>
        <dbReference type="Proteomes" id="UP000288716"/>
    </source>
</evidence>
<reference evidence="1 2" key="1">
    <citation type="journal article" date="2018" name="Gigascience">
        <title>Genomes of trombidid mites reveal novel predicted allergens and laterally-transferred genes associated with secondary metabolism.</title>
        <authorList>
            <person name="Dong X."/>
            <person name="Chaisiri K."/>
            <person name="Xia D."/>
            <person name="Armstrong S.D."/>
            <person name="Fang Y."/>
            <person name="Donnelly M.J."/>
            <person name="Kadowaki T."/>
            <person name="McGarry J.W."/>
            <person name="Darby A.C."/>
            <person name="Makepeace B.L."/>
        </authorList>
    </citation>
    <scope>NUCLEOTIDE SEQUENCE [LARGE SCALE GENOMIC DNA]</scope>
    <source>
        <strain evidence="1">UoL-UT</strain>
    </source>
</reference>
<evidence type="ECO:0000313" key="1">
    <source>
        <dbReference type="EMBL" id="RWS26470.1"/>
    </source>
</evidence>
<name>A0A443SG28_9ACAR</name>
<dbReference type="Proteomes" id="UP000288716">
    <property type="component" value="Unassembled WGS sequence"/>
</dbReference>
<dbReference type="EMBL" id="NCKV01002730">
    <property type="protein sequence ID" value="RWS26470.1"/>
    <property type="molecule type" value="Genomic_DNA"/>
</dbReference>
<dbReference type="OrthoDB" id="7692288at2759"/>
<dbReference type="InterPro" id="IPR027417">
    <property type="entry name" value="P-loop_NTPase"/>
</dbReference>